<dbReference type="PANTHER" id="PTHR21177:SF7">
    <property type="entry name" value="GH11627P"/>
    <property type="match status" value="1"/>
</dbReference>
<evidence type="ECO:0008006" key="4">
    <source>
        <dbReference type="Google" id="ProtNLM"/>
    </source>
</evidence>
<name>A0AAN9A2B7_HALRR</name>
<proteinExistence type="predicted"/>
<evidence type="ECO:0000313" key="3">
    <source>
        <dbReference type="Proteomes" id="UP001381693"/>
    </source>
</evidence>
<evidence type="ECO:0000256" key="1">
    <source>
        <dbReference type="SAM" id="MobiDB-lite"/>
    </source>
</evidence>
<protein>
    <recommendedName>
        <fullName evidence="4">DUF4789 domain-containing protein</fullName>
    </recommendedName>
</protein>
<comment type="caution">
    <text evidence="2">The sequence shown here is derived from an EMBL/GenBank/DDBJ whole genome shotgun (WGS) entry which is preliminary data.</text>
</comment>
<dbReference type="EMBL" id="JAXCGZ010014056">
    <property type="protein sequence ID" value="KAK7071694.1"/>
    <property type="molecule type" value="Genomic_DNA"/>
</dbReference>
<gene>
    <name evidence="2" type="ORF">SK128_017786</name>
</gene>
<dbReference type="Proteomes" id="UP001381693">
    <property type="component" value="Unassembled WGS sequence"/>
</dbReference>
<feature type="region of interest" description="Disordered" evidence="1">
    <location>
        <begin position="283"/>
        <end position="365"/>
    </location>
</feature>
<keyword evidence="3" id="KW-1185">Reference proteome</keyword>
<organism evidence="2 3">
    <name type="scientific">Halocaridina rubra</name>
    <name type="common">Hawaiian red shrimp</name>
    <dbReference type="NCBI Taxonomy" id="373956"/>
    <lineage>
        <taxon>Eukaryota</taxon>
        <taxon>Metazoa</taxon>
        <taxon>Ecdysozoa</taxon>
        <taxon>Arthropoda</taxon>
        <taxon>Crustacea</taxon>
        <taxon>Multicrustacea</taxon>
        <taxon>Malacostraca</taxon>
        <taxon>Eumalacostraca</taxon>
        <taxon>Eucarida</taxon>
        <taxon>Decapoda</taxon>
        <taxon>Pleocyemata</taxon>
        <taxon>Caridea</taxon>
        <taxon>Atyoidea</taxon>
        <taxon>Atyidae</taxon>
        <taxon>Halocaridina</taxon>
    </lineage>
</organism>
<reference evidence="2 3" key="1">
    <citation type="submission" date="2023-11" db="EMBL/GenBank/DDBJ databases">
        <title>Halocaridina rubra genome assembly.</title>
        <authorList>
            <person name="Smith C."/>
        </authorList>
    </citation>
    <scope>NUCLEOTIDE SEQUENCE [LARGE SCALE GENOMIC DNA]</scope>
    <source>
        <strain evidence="2">EP-1</strain>
        <tissue evidence="2">Whole</tissue>
    </source>
</reference>
<dbReference type="AlphaFoldDB" id="A0AAN9A2B7"/>
<evidence type="ECO:0000313" key="2">
    <source>
        <dbReference type="EMBL" id="KAK7071694.1"/>
    </source>
</evidence>
<sequence length="397" mass="42970">MCHNPREAGICPPGRMLFTSSFGTPLCGCPDGTYEEDDDLDDDVCEPILGQIPNCPPGEVFWFTDFRTPPVCRPDPCRGQNLNRKPEDLPYVPSLFDGKCYEVGSQPHFCRSDQYYSLSLKYLRGVCSSLDDAGYQVLDDSEITAFRETFGDFITNDIDSPPKPVALNKFRFSSSKPSSSSSKPVRRPVKITPASTTLLTRPEIGAPVMKMVNASFHQSPIIIGQSVVANHHPALNEVEQGHHIFALMPTHMNAFSTPLITVNGSTTSLGFVGFLPMHHFGKRSADSQNQVSSPSEQTASTGPVHHRRRRSPRPYASPGNVIEPGLSACRAGASRGPNAKCRDVVLPSQYPPSRPVRDVSPVRPQPSCPGGGFWGLGRTCSSSSGGIASLINSLGLG</sequence>
<feature type="compositionally biased region" description="Polar residues" evidence="1">
    <location>
        <begin position="286"/>
        <end position="301"/>
    </location>
</feature>
<dbReference type="PANTHER" id="PTHR21177">
    <property type="entry name" value="IP06524P-RELATED"/>
    <property type="match status" value="1"/>
</dbReference>
<accession>A0AAN9A2B7</accession>